<feature type="domain" description="Cation efflux protein transmembrane" evidence="9">
    <location>
        <begin position="12"/>
        <end position="282"/>
    </location>
</feature>
<feature type="transmembrane region" description="Helical" evidence="8">
    <location>
        <begin position="222"/>
        <end position="245"/>
    </location>
</feature>
<evidence type="ECO:0000256" key="1">
    <source>
        <dbReference type="ARBA" id="ARBA00004141"/>
    </source>
</evidence>
<dbReference type="GeneID" id="30021613"/>
<evidence type="ECO:0000256" key="3">
    <source>
        <dbReference type="ARBA" id="ARBA00022448"/>
    </source>
</evidence>
<evidence type="ECO:0000256" key="6">
    <source>
        <dbReference type="ARBA" id="ARBA00022989"/>
    </source>
</evidence>
<feature type="transmembrane region" description="Helical" evidence="8">
    <location>
        <begin position="257"/>
        <end position="274"/>
    </location>
</feature>
<dbReference type="AlphaFoldDB" id="A0A162J186"/>
<evidence type="ECO:0000259" key="10">
    <source>
        <dbReference type="Pfam" id="PF16916"/>
    </source>
</evidence>
<dbReference type="Pfam" id="PF16916">
    <property type="entry name" value="ZT_dimer"/>
    <property type="match status" value="1"/>
</dbReference>
<dbReference type="RefSeq" id="XP_018704062.1">
    <property type="nucleotide sequence ID" value="XM_018848926.1"/>
</dbReference>
<evidence type="ECO:0000259" key="9">
    <source>
        <dbReference type="Pfam" id="PF01545"/>
    </source>
</evidence>
<reference evidence="11 12" key="1">
    <citation type="journal article" date="2016" name="Genome Biol. Evol.">
        <title>Divergent and convergent evolution of fungal pathogenicity.</title>
        <authorList>
            <person name="Shang Y."/>
            <person name="Xiao G."/>
            <person name="Zheng P."/>
            <person name="Cen K."/>
            <person name="Zhan S."/>
            <person name="Wang C."/>
        </authorList>
    </citation>
    <scope>NUCLEOTIDE SEQUENCE [LARGE SCALE GENOMIC DNA]</scope>
    <source>
        <strain evidence="11 12">ARSEF 2679</strain>
    </source>
</reference>
<feature type="transmembrane region" description="Helical" evidence="8">
    <location>
        <begin position="115"/>
        <end position="136"/>
    </location>
</feature>
<keyword evidence="7 8" id="KW-0472">Membrane</keyword>
<gene>
    <name evidence="11" type="ORF">ISF_05321</name>
</gene>
<proteinExistence type="inferred from homology"/>
<dbReference type="PANTHER" id="PTHR45820">
    <property type="entry name" value="FI23527P1"/>
    <property type="match status" value="1"/>
</dbReference>
<dbReference type="GO" id="GO:0005385">
    <property type="term" value="F:zinc ion transmembrane transporter activity"/>
    <property type="evidence" value="ECO:0007669"/>
    <property type="project" value="TreeGrafter"/>
</dbReference>
<keyword evidence="4 8" id="KW-0812">Transmembrane</keyword>
<dbReference type="EMBL" id="AZHB01000012">
    <property type="protein sequence ID" value="OAA62312.1"/>
    <property type="molecule type" value="Genomic_DNA"/>
</dbReference>
<protein>
    <submittedName>
        <fullName evidence="11">Cation efflux protein</fullName>
    </submittedName>
</protein>
<evidence type="ECO:0000313" key="12">
    <source>
        <dbReference type="Proteomes" id="UP000076744"/>
    </source>
</evidence>
<evidence type="ECO:0000256" key="2">
    <source>
        <dbReference type="ARBA" id="ARBA00008873"/>
    </source>
</evidence>
<keyword evidence="6 8" id="KW-1133">Transmembrane helix</keyword>
<keyword evidence="5" id="KW-0862">Zinc</keyword>
<evidence type="ECO:0000256" key="7">
    <source>
        <dbReference type="ARBA" id="ARBA00023136"/>
    </source>
</evidence>
<dbReference type="OrthoDB" id="9944568at2759"/>
<dbReference type="Gene3D" id="1.20.1510.10">
    <property type="entry name" value="Cation efflux protein transmembrane domain"/>
    <property type="match status" value="1"/>
</dbReference>
<feature type="domain" description="Cation efflux protein cytoplasmic" evidence="10">
    <location>
        <begin position="288"/>
        <end position="342"/>
    </location>
</feature>
<evidence type="ECO:0000256" key="5">
    <source>
        <dbReference type="ARBA" id="ARBA00022833"/>
    </source>
</evidence>
<keyword evidence="12" id="KW-1185">Reference proteome</keyword>
<dbReference type="Proteomes" id="UP000076744">
    <property type="component" value="Unassembled WGS sequence"/>
</dbReference>
<comment type="similarity">
    <text evidence="2">Belongs to the cation diffusion facilitator (CDF) transporter (TC 2.A.4) family. SLC30A subfamily.</text>
</comment>
<name>A0A162J186_CORFA</name>
<dbReference type="InterPro" id="IPR002524">
    <property type="entry name" value="Cation_efflux"/>
</dbReference>
<dbReference type="SUPFAM" id="SSF161111">
    <property type="entry name" value="Cation efflux protein transmembrane domain-like"/>
    <property type="match status" value="1"/>
</dbReference>
<dbReference type="STRING" id="1081104.A0A162J186"/>
<feature type="transmembrane region" description="Helical" evidence="8">
    <location>
        <begin position="12"/>
        <end position="32"/>
    </location>
</feature>
<accession>A0A162J186</accession>
<dbReference type="InterPro" id="IPR058533">
    <property type="entry name" value="Cation_efflux_TM"/>
</dbReference>
<dbReference type="InterPro" id="IPR027470">
    <property type="entry name" value="Cation_efflux_CTD"/>
</dbReference>
<evidence type="ECO:0000256" key="4">
    <source>
        <dbReference type="ARBA" id="ARBA00022692"/>
    </source>
</evidence>
<keyword evidence="3" id="KW-0813">Transport</keyword>
<organism evidence="11 12">
    <name type="scientific">Cordyceps fumosorosea (strain ARSEF 2679)</name>
    <name type="common">Isaria fumosorosea</name>
    <dbReference type="NCBI Taxonomy" id="1081104"/>
    <lineage>
        <taxon>Eukaryota</taxon>
        <taxon>Fungi</taxon>
        <taxon>Dikarya</taxon>
        <taxon>Ascomycota</taxon>
        <taxon>Pezizomycotina</taxon>
        <taxon>Sordariomycetes</taxon>
        <taxon>Hypocreomycetidae</taxon>
        <taxon>Hypocreales</taxon>
        <taxon>Cordycipitaceae</taxon>
        <taxon>Cordyceps</taxon>
    </lineage>
</organism>
<dbReference type="NCBIfam" id="TIGR01297">
    <property type="entry name" value="CDF"/>
    <property type="match status" value="1"/>
</dbReference>
<dbReference type="InterPro" id="IPR027469">
    <property type="entry name" value="Cation_efflux_TMD_sf"/>
</dbReference>
<dbReference type="GO" id="GO:0016020">
    <property type="term" value="C:membrane"/>
    <property type="evidence" value="ECO:0007669"/>
    <property type="project" value="UniProtKB-SubCell"/>
</dbReference>
<feature type="transmembrane region" description="Helical" evidence="8">
    <location>
        <begin position="80"/>
        <end position="103"/>
    </location>
</feature>
<evidence type="ECO:0000313" key="11">
    <source>
        <dbReference type="EMBL" id="OAA62312.1"/>
    </source>
</evidence>
<sequence>MGRFVFDRRKRLIATIAISFTFFVAELTAGFYTHSLALVADAFHYLSDLLSFVVALAALHVSEGSTPPPTGYTFGWHRAVLLGAFFNGILLLALGISILVQAIERFVHISPIDNPQLVLIIGCVGFALNVLSLLVLHEHDHGNNERNDQACNVSEEAIESEAPARSSARQSSDLNATQTLTSHMGHEFEMADSKHIHRDRGVFDVLLGILGLKNRDLGMLGAVAHVISDLFGNVAVIVSAAVIWARTGEKRYYVDPAISVCIAFLIFLTAIPLSKKTGRIMMQAAPEGMDTLKIKRDIEMIPGIVAIHEFHIWQLDQKKTQASMHAVLDESFTNNSEKWVATSKTIREVLHEYGIHMSILQPEYTSIRQVDYTAGDTESPPVRIKENQSCEMLCHDPCRAEKCCQ</sequence>
<dbReference type="PANTHER" id="PTHR45820:SF5">
    <property type="entry name" value="DIFFUSION FACILITATOR FAMILY METAL ION TRANSPORTER, PUTATIVE-RELATED"/>
    <property type="match status" value="1"/>
</dbReference>
<dbReference type="Pfam" id="PF01545">
    <property type="entry name" value="Cation_efflux"/>
    <property type="match status" value="1"/>
</dbReference>
<comment type="subcellular location">
    <subcellularLocation>
        <location evidence="1">Membrane</location>
        <topology evidence="1">Multi-pass membrane protein</topology>
    </subcellularLocation>
</comment>
<evidence type="ECO:0000256" key="8">
    <source>
        <dbReference type="SAM" id="Phobius"/>
    </source>
</evidence>
<comment type="caution">
    <text evidence="11">The sequence shown here is derived from an EMBL/GenBank/DDBJ whole genome shotgun (WGS) entry which is preliminary data.</text>
</comment>
<dbReference type="GO" id="GO:0006882">
    <property type="term" value="P:intracellular zinc ion homeostasis"/>
    <property type="evidence" value="ECO:0007669"/>
    <property type="project" value="TreeGrafter"/>
</dbReference>